<proteinExistence type="predicted"/>
<dbReference type="InterPro" id="IPR056789">
    <property type="entry name" value="LRR_R13L1-DRL21"/>
</dbReference>
<dbReference type="Gene3D" id="3.80.10.10">
    <property type="entry name" value="Ribonuclease Inhibitor"/>
    <property type="match status" value="1"/>
</dbReference>
<dbReference type="Pfam" id="PF25019">
    <property type="entry name" value="LRR_R13L1-DRL21"/>
    <property type="match status" value="1"/>
</dbReference>
<organism evidence="3 4">
    <name type="scientific">Miscanthus lutarioriparius</name>
    <dbReference type="NCBI Taxonomy" id="422564"/>
    <lineage>
        <taxon>Eukaryota</taxon>
        <taxon>Viridiplantae</taxon>
        <taxon>Streptophyta</taxon>
        <taxon>Embryophyta</taxon>
        <taxon>Tracheophyta</taxon>
        <taxon>Spermatophyta</taxon>
        <taxon>Magnoliopsida</taxon>
        <taxon>Liliopsida</taxon>
        <taxon>Poales</taxon>
        <taxon>Poaceae</taxon>
        <taxon>PACMAD clade</taxon>
        <taxon>Panicoideae</taxon>
        <taxon>Andropogonodae</taxon>
        <taxon>Andropogoneae</taxon>
        <taxon>Saccharinae</taxon>
        <taxon>Miscanthus</taxon>
    </lineage>
</organism>
<feature type="region of interest" description="Disordered" evidence="1">
    <location>
        <begin position="328"/>
        <end position="349"/>
    </location>
</feature>
<keyword evidence="4" id="KW-1185">Reference proteome</keyword>
<dbReference type="PANTHER" id="PTHR47186">
    <property type="entry name" value="LEUCINE-RICH REPEAT-CONTAINING PROTEIN 57"/>
    <property type="match status" value="1"/>
</dbReference>
<protein>
    <recommendedName>
        <fullName evidence="2">R13L1/DRL21-like LRR repeat region domain-containing protein</fullName>
    </recommendedName>
</protein>
<dbReference type="PANTHER" id="PTHR47186:SF49">
    <property type="entry name" value="NB-ARC DOMAIN-CONTAINING PROTEIN"/>
    <property type="match status" value="1"/>
</dbReference>
<dbReference type="SUPFAM" id="SSF52058">
    <property type="entry name" value="L domain-like"/>
    <property type="match status" value="1"/>
</dbReference>
<evidence type="ECO:0000313" key="3">
    <source>
        <dbReference type="EMBL" id="CAD6206212.1"/>
    </source>
</evidence>
<accession>A0A811MLN1</accession>
<name>A0A811MLN1_9POAL</name>
<evidence type="ECO:0000256" key="1">
    <source>
        <dbReference type="SAM" id="MobiDB-lite"/>
    </source>
</evidence>
<evidence type="ECO:0000259" key="2">
    <source>
        <dbReference type="Pfam" id="PF25019"/>
    </source>
</evidence>
<sequence length="349" mass="39416">MGRSKTTSAQRSTGENVLANLCPPTCIEKLEIKGYFARELPQWMRTMSAFGSLRRMVLEDYACCTQLPNGLGQLPFLDCFWIKRAPSVQCIGHEFLLPSLSDDYVGKDGTSGMTGSQNKRRQAHHIPGGAGVAFPKLVTLGFEGILGLTEWEWEQHIPAMPVLEMLRVHDCKLQCLPTGLAHHARQLRELRLINITHLVSIENLPSVVKLWPYNNPIIERISNNPSLQWIDISSCPALKELNGLPSLQSLGWWDLGAEALPQYLRETKLNKLHVDCSPSLFKLIALQDESSEWGKIKHVQQLKAYGKTSSEDKVDRHIYYTKEPYSFDVDLGKSTDSDEEEENELSEEE</sequence>
<evidence type="ECO:0000313" key="4">
    <source>
        <dbReference type="Proteomes" id="UP000604825"/>
    </source>
</evidence>
<feature type="compositionally biased region" description="Acidic residues" evidence="1">
    <location>
        <begin position="337"/>
        <end position="349"/>
    </location>
</feature>
<reference evidence="3" key="1">
    <citation type="submission" date="2020-10" db="EMBL/GenBank/DDBJ databases">
        <authorList>
            <person name="Han B."/>
            <person name="Lu T."/>
            <person name="Zhao Q."/>
            <person name="Huang X."/>
            <person name="Zhao Y."/>
        </authorList>
    </citation>
    <scope>NUCLEOTIDE SEQUENCE</scope>
</reference>
<dbReference type="OrthoDB" id="678783at2759"/>
<comment type="caution">
    <text evidence="3">The sequence shown here is derived from an EMBL/GenBank/DDBJ whole genome shotgun (WGS) entry which is preliminary data.</text>
</comment>
<gene>
    <name evidence="3" type="ORF">NCGR_LOCUS3949</name>
</gene>
<dbReference type="Proteomes" id="UP000604825">
    <property type="component" value="Unassembled WGS sequence"/>
</dbReference>
<dbReference type="AlphaFoldDB" id="A0A811MLN1"/>
<dbReference type="InterPro" id="IPR032675">
    <property type="entry name" value="LRR_dom_sf"/>
</dbReference>
<feature type="domain" description="R13L1/DRL21-like LRR repeat region" evidence="2">
    <location>
        <begin position="7"/>
        <end position="83"/>
    </location>
</feature>
<dbReference type="EMBL" id="CAJGYO010000001">
    <property type="protein sequence ID" value="CAD6206212.1"/>
    <property type="molecule type" value="Genomic_DNA"/>
</dbReference>